<dbReference type="PANTHER" id="PTHR31717">
    <property type="entry name" value="ZINC FINGER PROTEIN CONSTANS-LIKE 10"/>
    <property type="match status" value="1"/>
</dbReference>
<feature type="domain" description="CCT" evidence="12">
    <location>
        <begin position="329"/>
        <end position="371"/>
    </location>
</feature>
<keyword evidence="14" id="KW-1185">Reference proteome</keyword>
<evidence type="ECO:0000256" key="10">
    <source>
        <dbReference type="SAM" id="MobiDB-lite"/>
    </source>
</evidence>
<evidence type="ECO:0000313" key="14">
    <source>
        <dbReference type="Proteomes" id="UP000436088"/>
    </source>
</evidence>
<dbReference type="Pfam" id="PF00643">
    <property type="entry name" value="zf-B_box"/>
    <property type="match status" value="1"/>
</dbReference>
<organism evidence="13 14">
    <name type="scientific">Hibiscus syriacus</name>
    <name type="common">Rose of Sharon</name>
    <dbReference type="NCBI Taxonomy" id="106335"/>
    <lineage>
        <taxon>Eukaryota</taxon>
        <taxon>Viridiplantae</taxon>
        <taxon>Streptophyta</taxon>
        <taxon>Embryophyta</taxon>
        <taxon>Tracheophyta</taxon>
        <taxon>Spermatophyta</taxon>
        <taxon>Magnoliopsida</taxon>
        <taxon>eudicotyledons</taxon>
        <taxon>Gunneridae</taxon>
        <taxon>Pentapetalae</taxon>
        <taxon>rosids</taxon>
        <taxon>malvids</taxon>
        <taxon>Malvales</taxon>
        <taxon>Malvaceae</taxon>
        <taxon>Malvoideae</taxon>
        <taxon>Hibiscus</taxon>
    </lineage>
</organism>
<dbReference type="EMBL" id="VEPZ02000307">
    <property type="protein sequence ID" value="KAE8727600.1"/>
    <property type="molecule type" value="Genomic_DNA"/>
</dbReference>
<evidence type="ECO:0000256" key="8">
    <source>
        <dbReference type="PROSITE-ProRule" id="PRU00024"/>
    </source>
</evidence>
<dbReference type="SMART" id="SM00336">
    <property type="entry name" value="BBOX"/>
    <property type="match status" value="2"/>
</dbReference>
<name>A0A6A3CEF3_HIBSY</name>
<proteinExistence type="inferred from homology"/>
<dbReference type="OrthoDB" id="153872at2759"/>
<dbReference type="PANTHER" id="PTHR31717:SF58">
    <property type="entry name" value="ZINC FINGER PROTEIN CONSTANS-LIKE 13"/>
    <property type="match status" value="1"/>
</dbReference>
<evidence type="ECO:0000256" key="4">
    <source>
        <dbReference type="ARBA" id="ARBA00022737"/>
    </source>
</evidence>
<sequence length="373" mass="41859">MSDERNNQIRRRLCDYCDQSTALLYCRADSARLCFSCDREVHSANQLFTKHSRSQLCDACDHSPASVFCETEQSVFCSNCDWENHKLPSSSLHNRRPIEVFTGCPSVSELLSFIGIEGLGDKPPFSSEVKLGCGDGAEDCDGLLELSNWGSPVISGFDGLILSSDFDHGFKPTDVPPLPKNRNSSCGKHKEEIFHQLHELAKSEPNPSFEKANVEATIGFQSLIPDADNFQLGSVQMSCRNDDPISFPADKSSPLQCFKDNNVELANQAFLPLSQLRSHTEENAVVPNKHVDSSRNVNVNIDQRQHQIAAGTTLAPPVVAVHELNSQERETAISRYKEKKKTRRYDKQIRYESRKARAESRTRIRGRFAKVQR</sequence>
<accession>A0A6A3CEF3</accession>
<dbReference type="InterPro" id="IPR049808">
    <property type="entry name" value="CONSTANS-like_Bbox1"/>
</dbReference>
<dbReference type="CDD" id="cd19821">
    <property type="entry name" value="Bbox1_BBX-like"/>
    <property type="match status" value="1"/>
</dbReference>
<evidence type="ECO:0000256" key="5">
    <source>
        <dbReference type="ARBA" id="ARBA00022771"/>
    </source>
</evidence>
<evidence type="ECO:0000256" key="1">
    <source>
        <dbReference type="ARBA" id="ARBA00004123"/>
    </source>
</evidence>
<dbReference type="Pfam" id="PF06203">
    <property type="entry name" value="CCT"/>
    <property type="match status" value="1"/>
</dbReference>
<comment type="caution">
    <text evidence="13">The sequence shown here is derived from an EMBL/GenBank/DDBJ whole genome shotgun (WGS) entry which is preliminary data.</text>
</comment>
<evidence type="ECO:0000256" key="9">
    <source>
        <dbReference type="PROSITE-ProRule" id="PRU00357"/>
    </source>
</evidence>
<comment type="subcellular location">
    <subcellularLocation>
        <location evidence="1 9">Nucleus</location>
    </subcellularLocation>
</comment>
<gene>
    <name evidence="13" type="ORF">F3Y22_tig00005459pilonHSYRG00332</name>
</gene>
<evidence type="ECO:0000256" key="6">
    <source>
        <dbReference type="ARBA" id="ARBA00022833"/>
    </source>
</evidence>
<feature type="domain" description="B box-type" evidence="11">
    <location>
        <begin position="52"/>
        <end position="98"/>
    </location>
</feature>
<dbReference type="Proteomes" id="UP000436088">
    <property type="component" value="Unassembled WGS sequence"/>
</dbReference>
<evidence type="ECO:0000256" key="2">
    <source>
        <dbReference type="ARBA" id="ARBA00010024"/>
    </source>
</evidence>
<dbReference type="GO" id="GO:0006355">
    <property type="term" value="P:regulation of DNA-templated transcription"/>
    <property type="evidence" value="ECO:0007669"/>
    <property type="project" value="UniProtKB-ARBA"/>
</dbReference>
<protein>
    <submittedName>
        <fullName evidence="13">Membrane-anchored ubiquitin-fold protein 3-like isoform X1</fullName>
    </submittedName>
</protein>
<keyword evidence="6" id="KW-0862">Zinc</keyword>
<dbReference type="GO" id="GO:0008270">
    <property type="term" value="F:zinc ion binding"/>
    <property type="evidence" value="ECO:0007669"/>
    <property type="project" value="UniProtKB-KW"/>
</dbReference>
<keyword evidence="7 9" id="KW-0539">Nucleus</keyword>
<keyword evidence="4" id="KW-0677">Repeat</keyword>
<dbReference type="InterPro" id="IPR010402">
    <property type="entry name" value="CCT_domain"/>
</dbReference>
<dbReference type="PROSITE" id="PS50119">
    <property type="entry name" value="ZF_BBOX"/>
    <property type="match status" value="2"/>
</dbReference>
<keyword evidence="5 8" id="KW-0863">Zinc-finger</keyword>
<dbReference type="PROSITE" id="PS51017">
    <property type="entry name" value="CCT"/>
    <property type="match status" value="1"/>
</dbReference>
<feature type="domain" description="B box-type" evidence="11">
    <location>
        <begin position="9"/>
        <end position="56"/>
    </location>
</feature>
<feature type="compositionally biased region" description="Basic residues" evidence="10">
    <location>
        <begin position="363"/>
        <end position="373"/>
    </location>
</feature>
<dbReference type="InterPro" id="IPR000315">
    <property type="entry name" value="Znf_B-box"/>
</dbReference>
<evidence type="ECO:0000256" key="3">
    <source>
        <dbReference type="ARBA" id="ARBA00022723"/>
    </source>
</evidence>
<keyword evidence="3" id="KW-0479">Metal-binding</keyword>
<comment type="similarity">
    <text evidence="2">Belongs to the CONSTANS family.</text>
</comment>
<evidence type="ECO:0000313" key="13">
    <source>
        <dbReference type="EMBL" id="KAE8727600.1"/>
    </source>
</evidence>
<evidence type="ECO:0000259" key="12">
    <source>
        <dbReference type="PROSITE" id="PS51017"/>
    </source>
</evidence>
<reference evidence="13" key="1">
    <citation type="submission" date="2019-09" db="EMBL/GenBank/DDBJ databases">
        <title>Draft genome information of white flower Hibiscus syriacus.</title>
        <authorList>
            <person name="Kim Y.-M."/>
        </authorList>
    </citation>
    <scope>NUCLEOTIDE SEQUENCE [LARGE SCALE GENOMIC DNA]</scope>
    <source>
        <strain evidence="13">YM2019G1</strain>
    </source>
</reference>
<dbReference type="GO" id="GO:0005634">
    <property type="term" value="C:nucleus"/>
    <property type="evidence" value="ECO:0007669"/>
    <property type="project" value="UniProtKB-SubCell"/>
</dbReference>
<evidence type="ECO:0000256" key="7">
    <source>
        <dbReference type="ARBA" id="ARBA00023242"/>
    </source>
</evidence>
<dbReference type="AlphaFoldDB" id="A0A6A3CEF3"/>
<feature type="region of interest" description="Disordered" evidence="10">
    <location>
        <begin position="354"/>
        <end position="373"/>
    </location>
</feature>
<evidence type="ECO:0000259" key="11">
    <source>
        <dbReference type="PROSITE" id="PS50119"/>
    </source>
</evidence>